<comment type="caution">
    <text evidence="2">The sequence shown here is derived from an EMBL/GenBank/DDBJ whole genome shotgun (WGS) entry which is preliminary data.</text>
</comment>
<evidence type="ECO:0000313" key="3">
    <source>
        <dbReference type="Proteomes" id="UP000321787"/>
    </source>
</evidence>
<dbReference type="InterPro" id="IPR039424">
    <property type="entry name" value="SBP_5"/>
</dbReference>
<evidence type="ECO:0000313" key="2">
    <source>
        <dbReference type="EMBL" id="GEK13360.1"/>
    </source>
</evidence>
<dbReference type="Gene3D" id="3.40.190.10">
    <property type="entry name" value="Periplasmic binding protein-like II"/>
    <property type="match status" value="1"/>
</dbReference>
<evidence type="ECO:0000259" key="1">
    <source>
        <dbReference type="Pfam" id="PF00496"/>
    </source>
</evidence>
<dbReference type="Gene3D" id="3.90.76.10">
    <property type="entry name" value="Dipeptide-binding Protein, Domain 1"/>
    <property type="match status" value="1"/>
</dbReference>
<dbReference type="InterPro" id="IPR030678">
    <property type="entry name" value="Peptide/Ni-bd"/>
</dbReference>
<dbReference type="PIRSF" id="PIRSF002741">
    <property type="entry name" value="MppA"/>
    <property type="match status" value="1"/>
</dbReference>
<protein>
    <submittedName>
        <fullName evidence="2">ABC transporter substrate-binding protein</fullName>
    </submittedName>
</protein>
<dbReference type="EMBL" id="BJTZ01000006">
    <property type="protein sequence ID" value="GEK13360.1"/>
    <property type="molecule type" value="Genomic_DNA"/>
</dbReference>
<dbReference type="GO" id="GO:0030288">
    <property type="term" value="C:outer membrane-bounded periplasmic space"/>
    <property type="evidence" value="ECO:0007669"/>
    <property type="project" value="UniProtKB-ARBA"/>
</dbReference>
<dbReference type="GO" id="GO:0043190">
    <property type="term" value="C:ATP-binding cassette (ABC) transporter complex"/>
    <property type="evidence" value="ECO:0007669"/>
    <property type="project" value="InterPro"/>
</dbReference>
<dbReference type="PANTHER" id="PTHR30290:SF28">
    <property type="entry name" value="ABC TRANSPORTER PERIPLASMIC-BINDING PROTEIN SAPA-RELATED"/>
    <property type="match status" value="1"/>
</dbReference>
<dbReference type="RefSeq" id="WP_146863134.1">
    <property type="nucleotide sequence ID" value="NZ_BJTZ01000006.1"/>
</dbReference>
<dbReference type="GO" id="GO:0015833">
    <property type="term" value="P:peptide transport"/>
    <property type="evidence" value="ECO:0007669"/>
    <property type="project" value="TreeGrafter"/>
</dbReference>
<dbReference type="NCBIfam" id="NF011689">
    <property type="entry name" value="PRK15109.1"/>
    <property type="match status" value="1"/>
</dbReference>
<dbReference type="PANTHER" id="PTHR30290">
    <property type="entry name" value="PERIPLASMIC BINDING COMPONENT OF ABC TRANSPORTER"/>
    <property type="match status" value="1"/>
</dbReference>
<feature type="domain" description="Solute-binding protein family 5" evidence="1">
    <location>
        <begin position="77"/>
        <end position="455"/>
    </location>
</feature>
<dbReference type="Gene3D" id="3.10.105.10">
    <property type="entry name" value="Dipeptide-binding Protein, Domain 3"/>
    <property type="match status" value="1"/>
</dbReference>
<dbReference type="AlphaFoldDB" id="A0A510UJ41"/>
<dbReference type="SUPFAM" id="SSF53850">
    <property type="entry name" value="Periplasmic binding protein-like II"/>
    <property type="match status" value="1"/>
</dbReference>
<sequence length="541" mass="60418">MKIIARLLIAATGLFNLTACYDAGIKQTIHDTGFIYCESGNVDFFNPQISDGNSILEAISAQVYDRLLIIDPVTQKPSANLATSWQVDDTGTVYTFDLKQNVQFQTTEWFTPSRALTANDVVFSFNRILDKNNAFHNVNSGHYPWFNSIDFSQMVSSVEAITPHKVRFTLSTPDNTFLSVLAASYAVIHSEEYAQQLAAIDEKALIDINPVGTGPFKLVQFKKSELVRLKRHDEYWQGLANMSQVVFDISSRGTGSLAKLLRQECDVVANPISSQLPIIIDNDALTLYSQTAMNVAYIAINMREPILQDQRVRKALSFAIDRSSLINSVYYNSGIEAKSILPPASWAYGNDNSHIRYDLNYAKGLLREAGVKDGLELTMWVPLDNNSYNPSPKKSAEIIQSDFAKLGIDLKILTSDILNPNELKDADVDLVLTGWNADSSDPDSLLRPLLSCDAKQAGFGVANWCNEEFDLLLDLAKETNQPRYRINIYRQIQNVLSEELPVIPLAHGVKYQANQSSLTGFTLSPFNTYSFHNVVRVKELN</sequence>
<name>A0A510UJ41_ALIFS</name>
<dbReference type="CDD" id="cd08493">
    <property type="entry name" value="PBP2_DppA_like"/>
    <property type="match status" value="1"/>
</dbReference>
<accession>A0A510UJ41</accession>
<organism evidence="2 3">
    <name type="scientific">Aliivibrio fischeri</name>
    <name type="common">Vibrio fischeri</name>
    <dbReference type="NCBI Taxonomy" id="668"/>
    <lineage>
        <taxon>Bacteria</taxon>
        <taxon>Pseudomonadati</taxon>
        <taxon>Pseudomonadota</taxon>
        <taxon>Gammaproteobacteria</taxon>
        <taxon>Vibrionales</taxon>
        <taxon>Vibrionaceae</taxon>
        <taxon>Aliivibrio</taxon>
    </lineage>
</organism>
<reference evidence="2 3" key="1">
    <citation type="submission" date="2019-07" db="EMBL/GenBank/DDBJ databases">
        <title>Whole genome shotgun sequence of Aliivibrio fischeri NBRC 101058.</title>
        <authorList>
            <person name="Hosoyama A."/>
            <person name="Uohara A."/>
            <person name="Ohji S."/>
            <person name="Ichikawa N."/>
        </authorList>
    </citation>
    <scope>NUCLEOTIDE SEQUENCE [LARGE SCALE GENOMIC DNA]</scope>
    <source>
        <strain evidence="2 3">NBRC 101058</strain>
    </source>
</reference>
<dbReference type="InterPro" id="IPR000914">
    <property type="entry name" value="SBP_5_dom"/>
</dbReference>
<dbReference type="Proteomes" id="UP000321787">
    <property type="component" value="Unassembled WGS sequence"/>
</dbReference>
<dbReference type="Pfam" id="PF00496">
    <property type="entry name" value="SBP_bac_5"/>
    <property type="match status" value="1"/>
</dbReference>
<dbReference type="GO" id="GO:1904680">
    <property type="term" value="F:peptide transmembrane transporter activity"/>
    <property type="evidence" value="ECO:0007669"/>
    <property type="project" value="TreeGrafter"/>
</dbReference>
<gene>
    <name evidence="2" type="primary">sapA</name>
    <name evidence="2" type="ORF">AFI02nite_13960</name>
</gene>
<proteinExistence type="predicted"/>